<reference evidence="3" key="1">
    <citation type="journal article" date="2007" name="Science">
        <title>Evolutionary and biomedical insights from the rhesus macaque genome.</title>
        <authorList>
            <person name="Gibbs R.A."/>
            <person name="Rogers J."/>
            <person name="Katze M.G."/>
            <person name="Bumgarner R."/>
            <person name="Weinstock G.M."/>
            <person name="Mardis E.R."/>
            <person name="Remington K.A."/>
            <person name="Strausberg R.L."/>
            <person name="Venter J.C."/>
            <person name="Wilson R.K."/>
            <person name="Batzer M.A."/>
            <person name="Bustamante C.D."/>
            <person name="Eichler E.E."/>
            <person name="Hahn M.W."/>
            <person name="Hardison R.C."/>
            <person name="Makova K.D."/>
            <person name="Miller W."/>
            <person name="Milosavljevic A."/>
            <person name="Palermo R.E."/>
            <person name="Siepel A."/>
            <person name="Sikela J.M."/>
            <person name="Attaway T."/>
            <person name="Bell S."/>
            <person name="Bernard K.E."/>
            <person name="Buhay C.J."/>
            <person name="Chandrabose M.N."/>
            <person name="Dao M."/>
            <person name="Davis C."/>
            <person name="Delehaunty K.D."/>
            <person name="Ding Y."/>
            <person name="Dinh H.H."/>
            <person name="Dugan-Rocha S."/>
            <person name="Fulton L.A."/>
            <person name="Gabisi R.A."/>
            <person name="Garner T.T."/>
            <person name="Godfrey J."/>
            <person name="Hawes A.C."/>
            <person name="Hernandez J."/>
            <person name="Hines S."/>
            <person name="Holder M."/>
            <person name="Hume J."/>
            <person name="Jhangiani S.N."/>
            <person name="Joshi V."/>
            <person name="Khan Z.M."/>
            <person name="Kirkness E.F."/>
            <person name="Cree A."/>
            <person name="Fowler R.G."/>
            <person name="Lee S."/>
            <person name="Lewis L.R."/>
            <person name="Li Z."/>
            <person name="Liu Y.-S."/>
            <person name="Moore S.M."/>
            <person name="Muzny D."/>
            <person name="Nazareth L.V."/>
            <person name="Ngo D.N."/>
            <person name="Okwuonu G.O."/>
            <person name="Pai G."/>
            <person name="Parker D."/>
            <person name="Paul H.A."/>
            <person name="Pfannkoch C."/>
            <person name="Pohl C.S."/>
            <person name="Rogers Y.-H.C."/>
            <person name="Ruiz S.J."/>
            <person name="Sabo A."/>
            <person name="Santibanez J."/>
            <person name="Schneider B.W."/>
            <person name="Smith S.M."/>
            <person name="Sodergren E."/>
            <person name="Svatek A.F."/>
            <person name="Utterback T.R."/>
            <person name="Vattathil S."/>
            <person name="Warren W."/>
            <person name="White C.S."/>
            <person name="Chinwalla A.T."/>
            <person name="Feng Y."/>
            <person name="Halpern A.L."/>
            <person name="Hillier L.W."/>
            <person name="Huang X."/>
            <person name="Minx P."/>
            <person name="Nelson J.O."/>
            <person name="Pepin K.H."/>
            <person name="Qin X."/>
            <person name="Sutton G.G."/>
            <person name="Venter E."/>
            <person name="Walenz B.P."/>
            <person name="Wallis J.W."/>
            <person name="Worley K.C."/>
            <person name="Yang S.-P."/>
            <person name="Jones S.M."/>
            <person name="Marra M.A."/>
            <person name="Rocchi M."/>
            <person name="Schein J.E."/>
            <person name="Baertsch R."/>
            <person name="Clarke L."/>
            <person name="Csuros M."/>
            <person name="Glasscock J."/>
            <person name="Harris R.A."/>
            <person name="Havlak P."/>
            <person name="Jackson A.R."/>
            <person name="Jiang H."/>
            <person name="Liu Y."/>
            <person name="Messina D.N."/>
            <person name="Shen Y."/>
            <person name="Song H.X.-Z."/>
            <person name="Wylie T."/>
            <person name="Zhang L."/>
            <person name="Birney E."/>
            <person name="Han K."/>
            <person name="Konkel M.K."/>
            <person name="Lee J."/>
            <person name="Smit A.F.A."/>
            <person name="Ullmer B."/>
            <person name="Wang H."/>
            <person name="Xing J."/>
            <person name="Burhans R."/>
            <person name="Cheng Z."/>
            <person name="Karro J.E."/>
            <person name="Ma J."/>
            <person name="Raney B."/>
            <person name="She X."/>
            <person name="Cox M.J."/>
            <person name="Demuth J.P."/>
            <person name="Dumas L.J."/>
            <person name="Han S.-G."/>
            <person name="Hopkins J."/>
            <person name="Karimpour-Fard A."/>
            <person name="Kim Y.H."/>
            <person name="Pollack J.R."/>
            <person name="Vinar T."/>
            <person name="Addo-Quaye C."/>
            <person name="Degenhardt J."/>
            <person name="Denby A."/>
            <person name="Hubisz M.J."/>
            <person name="Indap A."/>
            <person name="Kosiol C."/>
            <person name="Lahn B.T."/>
            <person name="Lawson H.A."/>
            <person name="Marklein A."/>
            <person name="Nielsen R."/>
            <person name="Vallender E.J."/>
            <person name="Clark A.G."/>
            <person name="Ferguson B."/>
            <person name="Hernandez R.D."/>
            <person name="Hirani K."/>
            <person name="Kehrer-Sawatzki H."/>
            <person name="Kolb J."/>
            <person name="Patil S."/>
            <person name="Pu L.-L."/>
            <person name="Ren Y."/>
            <person name="Smith D.G."/>
            <person name="Wheeler D.A."/>
            <person name="Schenck I."/>
            <person name="Ball E.V."/>
            <person name="Chen R."/>
            <person name="Cooper D.N."/>
            <person name="Giardine B."/>
            <person name="Hsu F."/>
            <person name="Kent W.J."/>
            <person name="Lesk A."/>
            <person name="Nelson D.L."/>
            <person name="O'brien W.E."/>
            <person name="Pruefer K."/>
            <person name="Stenson P.D."/>
            <person name="Wallace J.C."/>
            <person name="Ke H."/>
            <person name="Liu X.-M."/>
            <person name="Wang P."/>
            <person name="Xiang A.P."/>
            <person name="Yang F."/>
            <person name="Barber G.P."/>
            <person name="Haussler D."/>
            <person name="Karolchik D."/>
            <person name="Kern A.D."/>
            <person name="Kuhn R.M."/>
            <person name="Smith K.E."/>
            <person name="Zwieg A.S."/>
        </authorList>
    </citation>
    <scope>NUCLEOTIDE SEQUENCE [LARGE SCALE GENOMIC DNA]</scope>
    <source>
        <strain evidence="3">17573</strain>
    </source>
</reference>
<dbReference type="STRING" id="9544.ENSMMUP00000076308"/>
<sequence length="151" mass="16615">DAFSPPIPTPAVPHLFFLFLPFLSFLFLPLPFPFLPSLLPPSFHPFFFFFFPASRSVAQAGVQCCDLGSLQLLLPGFKQISCLSLPSRWDYRRTSPHLGIFFSFVFLVQIGFPHVGQAGLELLTSSDLPTSASQSVGITGVSHCAMECVTF</sequence>
<proteinExistence type="predicted"/>
<evidence type="ECO:0000256" key="1">
    <source>
        <dbReference type="SAM" id="Phobius"/>
    </source>
</evidence>
<feature type="transmembrane region" description="Helical" evidence="1">
    <location>
        <begin position="15"/>
        <end position="35"/>
    </location>
</feature>
<organism evidence="2 3">
    <name type="scientific">Macaca mulatta</name>
    <name type="common">Rhesus macaque</name>
    <dbReference type="NCBI Taxonomy" id="9544"/>
    <lineage>
        <taxon>Eukaryota</taxon>
        <taxon>Metazoa</taxon>
        <taxon>Chordata</taxon>
        <taxon>Craniata</taxon>
        <taxon>Vertebrata</taxon>
        <taxon>Euteleostomi</taxon>
        <taxon>Mammalia</taxon>
        <taxon>Eutheria</taxon>
        <taxon>Euarchontoglires</taxon>
        <taxon>Primates</taxon>
        <taxon>Haplorrhini</taxon>
        <taxon>Catarrhini</taxon>
        <taxon>Cercopithecidae</taxon>
        <taxon>Cercopithecinae</taxon>
        <taxon>Macaca</taxon>
    </lineage>
</organism>
<keyword evidence="3" id="KW-1185">Reference proteome</keyword>
<dbReference type="VEuPathDB" id="HostDB:ENSMMUG00000060856"/>
<reference evidence="2" key="3">
    <citation type="submission" date="2025-08" db="UniProtKB">
        <authorList>
            <consortium name="Ensembl"/>
        </authorList>
    </citation>
    <scope>IDENTIFICATION</scope>
    <source>
        <strain evidence="2">17573</strain>
    </source>
</reference>
<evidence type="ECO:0000313" key="3">
    <source>
        <dbReference type="Proteomes" id="UP000006718"/>
    </source>
</evidence>
<dbReference type="AlphaFoldDB" id="A0A5F8AEJ7"/>
<accession>A0A5F8AEJ7</accession>
<keyword evidence="1" id="KW-0472">Membrane</keyword>
<keyword evidence="1" id="KW-1133">Transmembrane helix</keyword>
<dbReference type="Ensembl" id="ENSMMUT00000090816.1">
    <property type="protein sequence ID" value="ENSMMUP00000076308.1"/>
    <property type="gene ID" value="ENSMMUG00000060856.1"/>
</dbReference>
<name>A0A5F8AEJ7_MACMU</name>
<keyword evidence="1" id="KW-0812">Transmembrane</keyword>
<reference evidence="2" key="4">
    <citation type="submission" date="2025-09" db="UniProtKB">
        <authorList>
            <consortium name="Ensembl"/>
        </authorList>
    </citation>
    <scope>IDENTIFICATION</scope>
    <source>
        <strain evidence="2">17573</strain>
    </source>
</reference>
<protein>
    <submittedName>
        <fullName evidence="2">Uncharacterized protein</fullName>
    </submittedName>
</protein>
<evidence type="ECO:0000313" key="2">
    <source>
        <dbReference type="Ensembl" id="ENSMMUP00000076308.1"/>
    </source>
</evidence>
<dbReference type="PANTHER" id="PTHR46254">
    <property type="entry name" value="PROTEIN GVQW1-RELATED"/>
    <property type="match status" value="1"/>
</dbReference>
<dbReference type="InParanoid" id="A0A5F8AEJ7"/>
<dbReference type="PANTHER" id="PTHR46254:SF3">
    <property type="entry name" value="SECRETED PROTEIN"/>
    <property type="match status" value="1"/>
</dbReference>
<dbReference type="GeneTree" id="ENSGT00940000164709"/>
<dbReference type="PRINTS" id="PR02045">
    <property type="entry name" value="F138DOMAIN"/>
</dbReference>
<feature type="transmembrane region" description="Helical" evidence="1">
    <location>
        <begin position="98"/>
        <end position="116"/>
    </location>
</feature>
<reference evidence="2" key="2">
    <citation type="submission" date="2019-01" db="EMBL/GenBank/DDBJ databases">
        <authorList>
            <person name="Graves T."/>
            <person name="Eichler E.E."/>
            <person name="Wilson R.K."/>
        </authorList>
    </citation>
    <scope>NUCLEOTIDE SEQUENCE [LARGE SCALE GENOMIC DNA]</scope>
    <source>
        <strain evidence="2">17573</strain>
    </source>
</reference>
<dbReference type="Proteomes" id="UP000006718">
    <property type="component" value="Chromosome 8"/>
</dbReference>